<dbReference type="EMBL" id="MSDU01000008">
    <property type="protein sequence ID" value="OLN23161.1"/>
    <property type="molecule type" value="Genomic_DNA"/>
</dbReference>
<evidence type="ECO:0000313" key="2">
    <source>
        <dbReference type="Proteomes" id="UP000185568"/>
    </source>
</evidence>
<dbReference type="STRING" id="1714264.BTO30_04100"/>
<dbReference type="Gene3D" id="3.30.450.20">
    <property type="entry name" value="PAS domain"/>
    <property type="match status" value="1"/>
</dbReference>
<dbReference type="InterPro" id="IPR035965">
    <property type="entry name" value="PAS-like_dom_sf"/>
</dbReference>
<evidence type="ECO:0008006" key="3">
    <source>
        <dbReference type="Google" id="ProtNLM"/>
    </source>
</evidence>
<organism evidence="1 2">
    <name type="scientific">Domibacillus antri</name>
    <dbReference type="NCBI Taxonomy" id="1714264"/>
    <lineage>
        <taxon>Bacteria</taxon>
        <taxon>Bacillati</taxon>
        <taxon>Bacillota</taxon>
        <taxon>Bacilli</taxon>
        <taxon>Bacillales</taxon>
        <taxon>Bacillaceae</taxon>
        <taxon>Domibacillus</taxon>
    </lineage>
</organism>
<gene>
    <name evidence="1" type="ORF">BTO30_04100</name>
</gene>
<sequence length="69" mass="8079">MRIIETEDGELVNLVQYHDISQKQEAERLLEKMHQQLKSLFQFNPDFIFMLNVQGFFTNVNPAAVPVDL</sequence>
<name>A0A1Q8Q785_9BACI</name>
<evidence type="ECO:0000313" key="1">
    <source>
        <dbReference type="EMBL" id="OLN23161.1"/>
    </source>
</evidence>
<dbReference type="AlphaFoldDB" id="A0A1Q8Q785"/>
<accession>A0A1Q8Q785</accession>
<protein>
    <recommendedName>
        <fullName evidence="3">PAS domain-containing protein</fullName>
    </recommendedName>
</protein>
<keyword evidence="2" id="KW-1185">Reference proteome</keyword>
<dbReference type="Proteomes" id="UP000185568">
    <property type="component" value="Unassembled WGS sequence"/>
</dbReference>
<dbReference type="SUPFAM" id="SSF55785">
    <property type="entry name" value="PYP-like sensor domain (PAS domain)"/>
    <property type="match status" value="1"/>
</dbReference>
<comment type="caution">
    <text evidence="1">The sequence shown here is derived from an EMBL/GenBank/DDBJ whole genome shotgun (WGS) entry which is preliminary data.</text>
</comment>
<proteinExistence type="predicted"/>
<reference evidence="1 2" key="1">
    <citation type="submission" date="2016-12" db="EMBL/GenBank/DDBJ databases">
        <title>Domibacillus antri genome sequencing.</title>
        <authorList>
            <person name="Verma A."/>
            <person name="Krishnamurthi S."/>
        </authorList>
    </citation>
    <scope>NUCLEOTIDE SEQUENCE [LARGE SCALE GENOMIC DNA]</scope>
    <source>
        <strain evidence="1 2">XD80</strain>
    </source>
</reference>